<protein>
    <submittedName>
        <fullName evidence="2">Ovule protein</fullName>
    </submittedName>
</protein>
<evidence type="ECO:0000313" key="2">
    <source>
        <dbReference type="WBParaSite" id="Hba_00783"/>
    </source>
</evidence>
<reference evidence="2" key="1">
    <citation type="submission" date="2016-11" db="UniProtKB">
        <authorList>
            <consortium name="WormBaseParasite"/>
        </authorList>
    </citation>
    <scope>IDENTIFICATION</scope>
</reference>
<evidence type="ECO:0000313" key="1">
    <source>
        <dbReference type="Proteomes" id="UP000095283"/>
    </source>
</evidence>
<accession>A0A1I7W822</accession>
<dbReference type="Proteomes" id="UP000095283">
    <property type="component" value="Unplaced"/>
</dbReference>
<keyword evidence="1" id="KW-1185">Reference proteome</keyword>
<proteinExistence type="predicted"/>
<dbReference type="WBParaSite" id="Hba_00783">
    <property type="protein sequence ID" value="Hba_00783"/>
    <property type="gene ID" value="Hba_00783"/>
</dbReference>
<organism evidence="1 2">
    <name type="scientific">Heterorhabditis bacteriophora</name>
    <name type="common">Entomopathogenic nematode worm</name>
    <dbReference type="NCBI Taxonomy" id="37862"/>
    <lineage>
        <taxon>Eukaryota</taxon>
        <taxon>Metazoa</taxon>
        <taxon>Ecdysozoa</taxon>
        <taxon>Nematoda</taxon>
        <taxon>Chromadorea</taxon>
        <taxon>Rhabditida</taxon>
        <taxon>Rhabditina</taxon>
        <taxon>Rhabditomorpha</taxon>
        <taxon>Strongyloidea</taxon>
        <taxon>Heterorhabditidae</taxon>
        <taxon>Heterorhabditis</taxon>
    </lineage>
</organism>
<dbReference type="AlphaFoldDB" id="A0A1I7W822"/>
<name>A0A1I7W822_HETBA</name>
<sequence>MKKEANCCESVILKSSSISSYMSLRFLHINIIRYIQYHEVFHTSFILFLIKVGRSFDIQHIIM</sequence>